<feature type="transmembrane region" description="Helical" evidence="1">
    <location>
        <begin position="68"/>
        <end position="90"/>
    </location>
</feature>
<feature type="transmembrane region" description="Helical" evidence="1">
    <location>
        <begin position="102"/>
        <end position="123"/>
    </location>
</feature>
<evidence type="ECO:0000313" key="2">
    <source>
        <dbReference type="EMBL" id="ACB85999.1"/>
    </source>
</evidence>
<dbReference type="STRING" id="457570.Nther_2434"/>
<dbReference type="InterPro" id="IPR007272">
    <property type="entry name" value="Sulf_transp_TsuA/YedE"/>
</dbReference>
<feature type="transmembrane region" description="Helical" evidence="1">
    <location>
        <begin position="242"/>
        <end position="262"/>
    </location>
</feature>
<dbReference type="Pfam" id="PF04143">
    <property type="entry name" value="Sulf_transp"/>
    <property type="match status" value="1"/>
</dbReference>
<name>B2A0W9_NATTJ</name>
<feature type="transmembrane region" description="Helical" evidence="1">
    <location>
        <begin position="203"/>
        <end position="222"/>
    </location>
</feature>
<protein>
    <submittedName>
        <fullName evidence="2">Uncharacterized protein</fullName>
    </submittedName>
</protein>
<feature type="transmembrane region" description="Helical" evidence="1">
    <location>
        <begin position="274"/>
        <end position="293"/>
    </location>
</feature>
<evidence type="ECO:0000256" key="1">
    <source>
        <dbReference type="SAM" id="Phobius"/>
    </source>
</evidence>
<dbReference type="InParanoid" id="B2A0W9"/>
<dbReference type="InterPro" id="IPR026366">
    <property type="entry name" value="Seleno_YedE"/>
</dbReference>
<keyword evidence="1" id="KW-1133">Transmembrane helix</keyword>
<dbReference type="NCBIfam" id="TIGR04112">
    <property type="entry name" value="seleno_YedE"/>
    <property type="match status" value="1"/>
</dbReference>
<dbReference type="eggNOG" id="COG2391">
    <property type="taxonomic scope" value="Bacteria"/>
</dbReference>
<feature type="transmembrane region" description="Helical" evidence="1">
    <location>
        <begin position="163"/>
        <end position="183"/>
    </location>
</feature>
<feature type="transmembrane region" description="Helical" evidence="1">
    <location>
        <begin position="39"/>
        <end position="56"/>
    </location>
</feature>
<proteinExistence type="predicted"/>
<dbReference type="HOGENOM" id="CLU_064908_0_0_9"/>
<reference evidence="2 3" key="2">
    <citation type="journal article" date="2011" name="J. Bacteriol.">
        <title>Complete genome sequence of the anaerobic, halophilic alkalithermophile Natranaerobius thermophilus JW/NM-WN-LF.</title>
        <authorList>
            <person name="Zhao B."/>
            <person name="Mesbah N.M."/>
            <person name="Dalin E."/>
            <person name="Goodwin L."/>
            <person name="Nolan M."/>
            <person name="Pitluck S."/>
            <person name="Chertkov O."/>
            <person name="Brettin T.S."/>
            <person name="Han J."/>
            <person name="Larimer F.W."/>
            <person name="Land M.L."/>
            <person name="Hauser L."/>
            <person name="Kyrpides N."/>
            <person name="Wiegel J."/>
        </authorList>
    </citation>
    <scope>NUCLEOTIDE SEQUENCE [LARGE SCALE GENOMIC DNA]</scope>
    <source>
        <strain evidence="3">ATCC BAA-1301 / DSM 18059 / JW/NM-WN-LF</strain>
    </source>
</reference>
<evidence type="ECO:0000313" key="3">
    <source>
        <dbReference type="Proteomes" id="UP000001683"/>
    </source>
</evidence>
<feature type="transmembrane region" description="Helical" evidence="1">
    <location>
        <begin position="305"/>
        <end position="324"/>
    </location>
</feature>
<keyword evidence="1" id="KW-0812">Transmembrane</keyword>
<feature type="transmembrane region" description="Helical" evidence="1">
    <location>
        <begin position="135"/>
        <end position="157"/>
    </location>
</feature>
<sequence length="337" mass="35282">MLLGNPDNMGFCIACFLRDIAGSLGMHQASVVQYIRPEVIGLILGAFIISKANGEFRPTAGSATATRFLLAVFIMFGALIFLGCPLRMVLRLAGGDLTSLPAFLGFIVGIIIGTEFLKNGFNLGRSYRQSSFEGYIAPLTSVVLLLLLIMAPGVLIFSQEGPGSLSAPIVVSLIAGLVGGALAQRSRLCMAGGIRDIYLIRDFTLFTGFIFIFIVALVFNLIAGQFQLGFEGQPVAHTDHLLSFLGMALVGICAILLGGCPLRQLILAGSGDGDGAVAVFGMIVGGALAHNLGVAASPEGVSTEGIITLIIGFIFVLVTAFMNMETIGLSSSSKVRQ</sequence>
<dbReference type="EMBL" id="CP001034">
    <property type="protein sequence ID" value="ACB85999.1"/>
    <property type="molecule type" value="Genomic_DNA"/>
</dbReference>
<dbReference type="Proteomes" id="UP000001683">
    <property type="component" value="Chromosome"/>
</dbReference>
<gene>
    <name evidence="2" type="ordered locus">Nther_2434</name>
</gene>
<accession>B2A0W9</accession>
<keyword evidence="3" id="KW-1185">Reference proteome</keyword>
<organism evidence="2 3">
    <name type="scientific">Natranaerobius thermophilus (strain ATCC BAA-1301 / DSM 18059 / JW/NM-WN-LF)</name>
    <dbReference type="NCBI Taxonomy" id="457570"/>
    <lineage>
        <taxon>Bacteria</taxon>
        <taxon>Bacillati</taxon>
        <taxon>Bacillota</taxon>
        <taxon>Clostridia</taxon>
        <taxon>Natranaerobiales</taxon>
        <taxon>Natranaerobiaceae</taxon>
        <taxon>Natranaerobius</taxon>
    </lineage>
</organism>
<dbReference type="KEGG" id="nth:Nther_2434"/>
<dbReference type="AlphaFoldDB" id="B2A0W9"/>
<reference evidence="2 3" key="1">
    <citation type="submission" date="2008-04" db="EMBL/GenBank/DDBJ databases">
        <title>Complete sequence of chromosome of Natranaerobius thermophilus JW/NM-WN-LF.</title>
        <authorList>
            <consortium name="US DOE Joint Genome Institute"/>
            <person name="Copeland A."/>
            <person name="Lucas S."/>
            <person name="Lapidus A."/>
            <person name="Glavina del Rio T."/>
            <person name="Dalin E."/>
            <person name="Tice H."/>
            <person name="Bruce D."/>
            <person name="Goodwin L."/>
            <person name="Pitluck S."/>
            <person name="Chertkov O."/>
            <person name="Brettin T."/>
            <person name="Detter J.C."/>
            <person name="Han C."/>
            <person name="Kuske C.R."/>
            <person name="Schmutz J."/>
            <person name="Larimer F."/>
            <person name="Land M."/>
            <person name="Hauser L."/>
            <person name="Kyrpides N."/>
            <person name="Lykidis A."/>
            <person name="Mesbah N.M."/>
            <person name="Wiegel J."/>
        </authorList>
    </citation>
    <scope>NUCLEOTIDE SEQUENCE [LARGE SCALE GENOMIC DNA]</scope>
    <source>
        <strain evidence="3">ATCC BAA-1301 / DSM 18059 / JW/NM-WN-LF</strain>
    </source>
</reference>
<keyword evidence="1" id="KW-0472">Membrane</keyword>